<feature type="transmembrane region" description="Helical" evidence="1">
    <location>
        <begin position="92"/>
        <end position="113"/>
    </location>
</feature>
<dbReference type="EMBL" id="JADIKE010000035">
    <property type="protein sequence ID" value="MBM7125702.1"/>
    <property type="molecule type" value="Genomic_DNA"/>
</dbReference>
<keyword evidence="1" id="KW-0472">Membrane</keyword>
<keyword evidence="3" id="KW-1185">Reference proteome</keyword>
<dbReference type="RefSeq" id="WP_204681339.1">
    <property type="nucleotide sequence ID" value="NZ_BSNR01000001.1"/>
</dbReference>
<name>A0ABS2K389_9GAMM</name>
<sequence>MNTPARTSWDKVEFYTSYFLMFVLASVIGTRLSFATVWELPTLDLVLSIIAMVLVLASFWIARRRRSWRLWIIAFATATQLIPMVLRHPATLFPLLGGLIPVVIMVWALFALSRKGSNSPRVRGS</sequence>
<feature type="transmembrane region" description="Helical" evidence="1">
    <location>
        <begin position="68"/>
        <end position="86"/>
    </location>
</feature>
<evidence type="ECO:0000256" key="1">
    <source>
        <dbReference type="SAM" id="Phobius"/>
    </source>
</evidence>
<keyword evidence="1" id="KW-0812">Transmembrane</keyword>
<gene>
    <name evidence="2" type="ORF">ISP19_09955</name>
</gene>
<accession>A0ABS2K389</accession>
<comment type="caution">
    <text evidence="2">The sequence shown here is derived from an EMBL/GenBank/DDBJ whole genome shotgun (WGS) entry which is preliminary data.</text>
</comment>
<evidence type="ECO:0000313" key="2">
    <source>
        <dbReference type="EMBL" id="MBM7125702.1"/>
    </source>
</evidence>
<organism evidence="2 3">
    <name type="scientific">Dyella flava</name>
    <dbReference type="NCBI Taxonomy" id="1920170"/>
    <lineage>
        <taxon>Bacteria</taxon>
        <taxon>Pseudomonadati</taxon>
        <taxon>Pseudomonadota</taxon>
        <taxon>Gammaproteobacteria</taxon>
        <taxon>Lysobacterales</taxon>
        <taxon>Rhodanobacteraceae</taxon>
        <taxon>Dyella</taxon>
    </lineage>
</organism>
<dbReference type="Proteomes" id="UP001430149">
    <property type="component" value="Unassembled WGS sequence"/>
</dbReference>
<proteinExistence type="predicted"/>
<protein>
    <submittedName>
        <fullName evidence="2">LrgA</fullName>
    </submittedName>
</protein>
<keyword evidence="1" id="KW-1133">Transmembrane helix</keyword>
<evidence type="ECO:0000313" key="3">
    <source>
        <dbReference type="Proteomes" id="UP001430149"/>
    </source>
</evidence>
<feature type="transmembrane region" description="Helical" evidence="1">
    <location>
        <begin position="40"/>
        <end position="61"/>
    </location>
</feature>
<feature type="transmembrane region" description="Helical" evidence="1">
    <location>
        <begin position="12"/>
        <end position="34"/>
    </location>
</feature>
<reference evidence="2" key="1">
    <citation type="submission" date="2020-10" db="EMBL/GenBank/DDBJ databases">
        <title>Phylogeny of dyella-like bacteria.</title>
        <authorList>
            <person name="Fu J."/>
        </authorList>
    </citation>
    <scope>NUCLEOTIDE SEQUENCE</scope>
    <source>
        <strain evidence="2">DHOC52</strain>
    </source>
</reference>